<name>A0A919VC43_9ACTN</name>
<feature type="domain" description="Rad50/SbcC-type AAA" evidence="5">
    <location>
        <begin position="5"/>
        <end position="314"/>
    </location>
</feature>
<dbReference type="InterPro" id="IPR038729">
    <property type="entry name" value="Rad50/SbcC_AAA"/>
</dbReference>
<protein>
    <recommendedName>
        <fullName evidence="3">Nuclease SbcCD subunit C</fullName>
    </recommendedName>
</protein>
<keyword evidence="7" id="KW-1185">Reference proteome</keyword>
<gene>
    <name evidence="6" type="ORF">Ssi02_29950</name>
</gene>
<evidence type="ECO:0000256" key="3">
    <source>
        <dbReference type="ARBA" id="ARBA00013368"/>
    </source>
</evidence>
<proteinExistence type="inferred from homology"/>
<evidence type="ECO:0000256" key="4">
    <source>
        <dbReference type="SAM" id="Coils"/>
    </source>
</evidence>
<feature type="coiled-coil region" evidence="4">
    <location>
        <begin position="348"/>
        <end position="382"/>
    </location>
</feature>
<comment type="similarity">
    <text evidence="1">Belongs to the SMC family. SbcC subfamily.</text>
</comment>
<dbReference type="GO" id="GO:0006302">
    <property type="term" value="P:double-strand break repair"/>
    <property type="evidence" value="ECO:0007669"/>
    <property type="project" value="InterPro"/>
</dbReference>
<evidence type="ECO:0000313" key="7">
    <source>
        <dbReference type="Proteomes" id="UP000606172"/>
    </source>
</evidence>
<evidence type="ECO:0000256" key="2">
    <source>
        <dbReference type="ARBA" id="ARBA00011322"/>
    </source>
</evidence>
<evidence type="ECO:0000256" key="1">
    <source>
        <dbReference type="ARBA" id="ARBA00006930"/>
    </source>
</evidence>
<dbReference type="Pfam" id="PF13558">
    <property type="entry name" value="SbcC_Walker_B"/>
    <property type="match status" value="1"/>
</dbReference>
<dbReference type="Gene3D" id="3.40.50.300">
    <property type="entry name" value="P-loop containing nucleotide triphosphate hydrolases"/>
    <property type="match status" value="2"/>
</dbReference>
<dbReference type="PANTHER" id="PTHR32114:SF2">
    <property type="entry name" value="ABC TRANSPORTER ABCH.3"/>
    <property type="match status" value="1"/>
</dbReference>
<dbReference type="InterPro" id="IPR027417">
    <property type="entry name" value="P-loop_NTPase"/>
</dbReference>
<comment type="subunit">
    <text evidence="2">Heterodimer of SbcC and SbcD.</text>
</comment>
<reference evidence="6" key="1">
    <citation type="submission" date="2021-01" db="EMBL/GenBank/DDBJ databases">
        <title>Whole genome shotgun sequence of Sinosporangium siamense NBRC 109515.</title>
        <authorList>
            <person name="Komaki H."/>
            <person name="Tamura T."/>
        </authorList>
    </citation>
    <scope>NUCLEOTIDE SEQUENCE</scope>
    <source>
        <strain evidence="6">NBRC 109515</strain>
    </source>
</reference>
<keyword evidence="4" id="KW-0175">Coiled coil</keyword>
<feature type="coiled-coil region" evidence="4">
    <location>
        <begin position="247"/>
        <end position="317"/>
    </location>
</feature>
<evidence type="ECO:0000313" key="6">
    <source>
        <dbReference type="EMBL" id="GII92764.1"/>
    </source>
</evidence>
<dbReference type="AlphaFoldDB" id="A0A919VC43"/>
<organism evidence="6 7">
    <name type="scientific">Sinosporangium siamense</name>
    <dbReference type="NCBI Taxonomy" id="1367973"/>
    <lineage>
        <taxon>Bacteria</taxon>
        <taxon>Bacillati</taxon>
        <taxon>Actinomycetota</taxon>
        <taxon>Actinomycetes</taxon>
        <taxon>Streptosporangiales</taxon>
        <taxon>Streptosporangiaceae</taxon>
        <taxon>Sinosporangium</taxon>
    </lineage>
</organism>
<dbReference type="Pfam" id="PF13476">
    <property type="entry name" value="AAA_23"/>
    <property type="match status" value="1"/>
</dbReference>
<dbReference type="GO" id="GO:0016887">
    <property type="term" value="F:ATP hydrolysis activity"/>
    <property type="evidence" value="ECO:0007669"/>
    <property type="project" value="InterPro"/>
</dbReference>
<dbReference type="EMBL" id="BOOW01000018">
    <property type="protein sequence ID" value="GII92764.1"/>
    <property type="molecule type" value="Genomic_DNA"/>
</dbReference>
<comment type="caution">
    <text evidence="6">The sequence shown here is derived from an EMBL/GenBank/DDBJ whole genome shotgun (WGS) entry which is preliminary data.</text>
</comment>
<dbReference type="SUPFAM" id="SSF52540">
    <property type="entry name" value="P-loop containing nucleoside triphosphate hydrolases"/>
    <property type="match status" value="1"/>
</dbReference>
<sequence>MRPLRLHLSNFCSFREPTTVDFAGVDYFALVGPTGAGKSTVIDAICFALYGSVPRWERENYVAPALPPSASGGEVALVFEAGGRRYGVVRVLQRNKRGTVGTREARIEELSAKVPESAELGDLLSASVRPLGQGDEVTGAVERITGLPYKFFKQCVVLPQGRFADFLHASKSARQDLLVQLLGAEIYGRIGTRAGQEERAARQRAGFVREELGKIRGADEDTERAAVARLSALQELGVRVGRDVAALRSRDEELRRLRDERNAADERLATLTALAMPADVPTLADSMRSARQAAAEKEQEISDLELAERAAEEKLSELPDRISLVQNLELLHKQEHAAADLASAQAKAAATADEVAVLASRLNEAEAEVAAADAERERVRDTHAAVEIARRLRVGEPCPTCLHTVGELPHHPPPTGLHTADRALAGARDRRAQADKAHRAVQFESLKLQQQVTTLTENLTTLPAPAITDKTRLHRMIEEATAAEEHAKRARGATRTSRAAHAAALKRVDELTALAERAWHTLSAARDSVVAAGVPTLPAGDLADAWTTLLTWRDGAAAAQREVLAALTGRLTEATRALSSERSALVETIRGHDVAVPDGADATTLHEAAVMATAVAAGELERIRRDRDRAAGLAAEAAALDEQAQVAHELAQMLRANNFETWLCSEALDVLLTSASATLRDLSDGQFELALNDKHDIEVIDHREAGLARSVRTLSGGETFQAALALALALSDQVAGMAAASARSLDSIFLDEGFGTLDPATLDTVAITLERLAAGRDRMVGLVTHVPALAERVPVRFEISKDESGSKLRVLTA</sequence>
<dbReference type="PANTHER" id="PTHR32114">
    <property type="entry name" value="ABC TRANSPORTER ABCH.3"/>
    <property type="match status" value="1"/>
</dbReference>
<dbReference type="RefSeq" id="WP_204025793.1">
    <property type="nucleotide sequence ID" value="NZ_BOOW01000018.1"/>
</dbReference>
<accession>A0A919VC43</accession>
<dbReference type="Proteomes" id="UP000606172">
    <property type="component" value="Unassembled WGS sequence"/>
</dbReference>
<evidence type="ECO:0000259" key="5">
    <source>
        <dbReference type="Pfam" id="PF13476"/>
    </source>
</evidence>